<evidence type="ECO:0000313" key="3">
    <source>
        <dbReference type="EMBL" id="AXG06587.1"/>
    </source>
</evidence>
<keyword evidence="4" id="KW-1185">Reference proteome</keyword>
<dbReference type="KEGG" id="haj:DU500_09185"/>
<evidence type="ECO:0000313" key="4">
    <source>
        <dbReference type="Proteomes" id="UP000253273"/>
    </source>
</evidence>
<feature type="region of interest" description="Disordered" evidence="1">
    <location>
        <begin position="267"/>
        <end position="286"/>
    </location>
</feature>
<dbReference type="Gene3D" id="3.40.50.620">
    <property type="entry name" value="HUPs"/>
    <property type="match status" value="1"/>
</dbReference>
<gene>
    <name evidence="3" type="ORF">DU500_09185</name>
</gene>
<dbReference type="SUPFAM" id="SSF52402">
    <property type="entry name" value="Adenine nucleotide alpha hydrolases-like"/>
    <property type="match status" value="1"/>
</dbReference>
<dbReference type="OrthoDB" id="350486at2157"/>
<dbReference type="GeneID" id="37283556"/>
<dbReference type="InterPro" id="IPR014729">
    <property type="entry name" value="Rossmann-like_a/b/a_fold"/>
</dbReference>
<evidence type="ECO:0000256" key="1">
    <source>
        <dbReference type="SAM" id="MobiDB-lite"/>
    </source>
</evidence>
<dbReference type="Pfam" id="PF01507">
    <property type="entry name" value="PAPS_reduct"/>
    <property type="match status" value="1"/>
</dbReference>
<feature type="domain" description="Phosphoadenosine phosphosulphate reductase" evidence="2">
    <location>
        <begin position="17"/>
        <end position="181"/>
    </location>
</feature>
<dbReference type="InterPro" id="IPR002500">
    <property type="entry name" value="PAPS_reduct_dom"/>
</dbReference>
<dbReference type="EMBL" id="CP031150">
    <property type="protein sequence ID" value="AXG06587.1"/>
    <property type="molecule type" value="Genomic_DNA"/>
</dbReference>
<reference evidence="3 4" key="1">
    <citation type="submission" date="2018-07" db="EMBL/GenBank/DDBJ databases">
        <title>Genome sequences of Haloplanus sp. CBA1113.</title>
        <authorList>
            <person name="Kim Y.B."/>
            <person name="Roh S.W."/>
        </authorList>
    </citation>
    <scope>NUCLEOTIDE SEQUENCE [LARGE SCALE GENOMIC DNA]</scope>
    <source>
        <strain evidence="3 4">CBA1113</strain>
    </source>
</reference>
<dbReference type="Proteomes" id="UP000253273">
    <property type="component" value="Chromosome"/>
</dbReference>
<protein>
    <recommendedName>
        <fullName evidence="2">Phosphoadenosine phosphosulphate reductase domain-containing protein</fullName>
    </recommendedName>
</protein>
<name>A0A345E315_9EURY</name>
<dbReference type="GO" id="GO:0003824">
    <property type="term" value="F:catalytic activity"/>
    <property type="evidence" value="ECO:0007669"/>
    <property type="project" value="InterPro"/>
</dbReference>
<dbReference type="AlphaFoldDB" id="A0A345E315"/>
<feature type="compositionally biased region" description="Basic and acidic residues" evidence="1">
    <location>
        <begin position="273"/>
        <end position="286"/>
    </location>
</feature>
<evidence type="ECO:0000259" key="2">
    <source>
        <dbReference type="Pfam" id="PF01507"/>
    </source>
</evidence>
<sequence>MSDHSLSTNEHDRGNHIALISGGIDSAVAAHTAIRWGPADLLVYLDTGTGLDENRKYIERYADEIGAQLWTLRTHESYEDRVEADGFPGPSRHGIMYRSLKERQIQRLATFSQGRGNTSDLHIWTGVRSSESKRRMENVKPEKEHEGGRWYWHAPIHDWSKQDCREYLAAFDLPRNPLWDTLGRSGDCFCGCFGSPEEKLDLRAAGCADHAEWIESLEKRIDIDSTKKERETWAWGALDAEERQKARVENDDDQLTLCSTCGFAATDGGCKTRNRDTDSEQGSDSR</sequence>
<organism evidence="3 4">
    <name type="scientific">Haloplanus rubicundus</name>
    <dbReference type="NCBI Taxonomy" id="1547898"/>
    <lineage>
        <taxon>Archaea</taxon>
        <taxon>Methanobacteriati</taxon>
        <taxon>Methanobacteriota</taxon>
        <taxon>Stenosarchaea group</taxon>
        <taxon>Halobacteria</taxon>
        <taxon>Halobacteriales</taxon>
        <taxon>Haloferacaceae</taxon>
        <taxon>Haloplanus</taxon>
    </lineage>
</organism>
<accession>A0A345E315</accession>
<dbReference type="RefSeq" id="WP_114585725.1">
    <property type="nucleotide sequence ID" value="NZ_CP031150.1"/>
</dbReference>
<proteinExistence type="predicted"/>